<sequence>MEVWGAALYGDPCAECAWTWPRHPAKNVASVRSVPELYGKLLAGASGDERHPALSWSVTGYVCHVADNLRLWAERVSAAMASGDTRITGYDPDAVALAQGYDEIALPVALGVLERSAQTWVSVLADAVAAEVVLLHESRGQQTAADIASNNGHDAHHHAWDITRSIHAAEAAAEQT</sequence>
<comment type="caution">
    <text evidence="2">The sequence shown here is derived from an EMBL/GenBank/DDBJ whole genome shotgun (WGS) entry which is preliminary data.</text>
</comment>
<organism evidence="2 3">
    <name type="scientific">Plantibacter cousiniae</name>
    <name type="common">nom. nud.</name>
    <dbReference type="NCBI Taxonomy" id="199709"/>
    <lineage>
        <taxon>Bacteria</taxon>
        <taxon>Bacillati</taxon>
        <taxon>Actinomycetota</taxon>
        <taxon>Actinomycetes</taxon>
        <taxon>Micrococcales</taxon>
        <taxon>Microbacteriaceae</taxon>
        <taxon>Plantibacter</taxon>
    </lineage>
</organism>
<feature type="domain" description="DinB-like" evidence="1">
    <location>
        <begin position="45"/>
        <end position="159"/>
    </location>
</feature>
<name>A0ABY1LPX9_9MICO</name>
<accession>A0ABY1LPX9</accession>
<keyword evidence="3" id="KW-1185">Reference proteome</keyword>
<proteinExistence type="predicted"/>
<dbReference type="SUPFAM" id="SSF109854">
    <property type="entry name" value="DinB/YfiT-like putative metalloenzymes"/>
    <property type="match status" value="1"/>
</dbReference>
<dbReference type="RefSeq" id="WP_079706895.1">
    <property type="nucleotide sequence ID" value="NZ_FUZO01000002.1"/>
</dbReference>
<gene>
    <name evidence="2" type="ORF">SAMN06295973_3232</name>
</gene>
<evidence type="ECO:0000259" key="1">
    <source>
        <dbReference type="Pfam" id="PF12867"/>
    </source>
</evidence>
<evidence type="ECO:0000313" key="3">
    <source>
        <dbReference type="Proteomes" id="UP000190827"/>
    </source>
</evidence>
<reference evidence="2 3" key="1">
    <citation type="submission" date="2017-02" db="EMBL/GenBank/DDBJ databases">
        <authorList>
            <person name="Varghese N."/>
            <person name="Submissions S."/>
        </authorList>
    </citation>
    <scope>NUCLEOTIDE SEQUENCE [LARGE SCALE GENOMIC DNA]</scope>
    <source>
        <strain evidence="2 3">VKM Ac-1787</strain>
    </source>
</reference>
<dbReference type="Gene3D" id="1.20.120.450">
    <property type="entry name" value="dinb family like domain"/>
    <property type="match status" value="1"/>
</dbReference>
<dbReference type="InterPro" id="IPR034660">
    <property type="entry name" value="DinB/YfiT-like"/>
</dbReference>
<dbReference type="InterPro" id="IPR024775">
    <property type="entry name" value="DinB-like"/>
</dbReference>
<dbReference type="Proteomes" id="UP000190827">
    <property type="component" value="Unassembled WGS sequence"/>
</dbReference>
<dbReference type="EMBL" id="FUZO01000002">
    <property type="protein sequence ID" value="SKC70756.1"/>
    <property type="molecule type" value="Genomic_DNA"/>
</dbReference>
<dbReference type="Pfam" id="PF12867">
    <property type="entry name" value="DinB_2"/>
    <property type="match status" value="1"/>
</dbReference>
<evidence type="ECO:0000313" key="2">
    <source>
        <dbReference type="EMBL" id="SKC70756.1"/>
    </source>
</evidence>
<protein>
    <recommendedName>
        <fullName evidence="1">DinB-like domain-containing protein</fullName>
    </recommendedName>
</protein>